<dbReference type="PANTHER" id="PTHR10253">
    <property type="entry name" value="POLYCOMB PROTEIN"/>
    <property type="match status" value="1"/>
</dbReference>
<dbReference type="InterPro" id="IPR001680">
    <property type="entry name" value="WD40_rpt"/>
</dbReference>
<feature type="repeat" description="WD" evidence="6">
    <location>
        <begin position="142"/>
        <end position="176"/>
    </location>
</feature>
<feature type="compositionally biased region" description="Acidic residues" evidence="7">
    <location>
        <begin position="489"/>
        <end position="501"/>
    </location>
</feature>
<evidence type="ECO:0000256" key="5">
    <source>
        <dbReference type="ARBA" id="ARBA00023163"/>
    </source>
</evidence>
<keyword evidence="5" id="KW-0804">Transcription</keyword>
<name>A0A4Q9Q8G0_9APHY</name>
<dbReference type="STRING" id="114155.A0A4Q9Q8G0"/>
<feature type="repeat" description="WD" evidence="6">
    <location>
        <begin position="228"/>
        <end position="261"/>
    </location>
</feature>
<evidence type="ECO:0000256" key="4">
    <source>
        <dbReference type="ARBA" id="ARBA00023015"/>
    </source>
</evidence>
<evidence type="ECO:0000313" key="8">
    <source>
        <dbReference type="EMBL" id="TBU63857.1"/>
    </source>
</evidence>
<dbReference type="InterPro" id="IPR036322">
    <property type="entry name" value="WD40_repeat_dom_sf"/>
</dbReference>
<dbReference type="PROSITE" id="PS50294">
    <property type="entry name" value="WD_REPEATS_REGION"/>
    <property type="match status" value="1"/>
</dbReference>
<keyword evidence="9" id="KW-1185">Reference proteome</keyword>
<dbReference type="InterPro" id="IPR015943">
    <property type="entry name" value="WD40/YVTN_repeat-like_dom_sf"/>
</dbReference>
<keyword evidence="3" id="KW-0677">Repeat</keyword>
<feature type="region of interest" description="Disordered" evidence="7">
    <location>
        <begin position="443"/>
        <end position="515"/>
    </location>
</feature>
<dbReference type="SUPFAM" id="SSF50978">
    <property type="entry name" value="WD40 repeat-like"/>
    <property type="match status" value="1"/>
</dbReference>
<dbReference type="InterPro" id="IPR051243">
    <property type="entry name" value="PcG_WD-repeat"/>
</dbReference>
<dbReference type="SMART" id="SM00320">
    <property type="entry name" value="WD40"/>
    <property type="match status" value="2"/>
</dbReference>
<evidence type="ECO:0000256" key="2">
    <source>
        <dbReference type="ARBA" id="ARBA00022574"/>
    </source>
</evidence>
<reference evidence="8 9" key="1">
    <citation type="submission" date="2019-01" db="EMBL/GenBank/DDBJ databases">
        <title>Draft genome sequences of three monokaryotic isolates of the white-rot basidiomycete fungus Dichomitus squalens.</title>
        <authorList>
            <consortium name="DOE Joint Genome Institute"/>
            <person name="Lopez S.C."/>
            <person name="Andreopoulos B."/>
            <person name="Pangilinan J."/>
            <person name="Lipzen A."/>
            <person name="Riley R."/>
            <person name="Ahrendt S."/>
            <person name="Ng V."/>
            <person name="Barry K."/>
            <person name="Daum C."/>
            <person name="Grigoriev I.V."/>
            <person name="Hilden K.S."/>
            <person name="Makela M.R."/>
            <person name="de Vries R.P."/>
        </authorList>
    </citation>
    <scope>NUCLEOTIDE SEQUENCE [LARGE SCALE GENOMIC DNA]</scope>
    <source>
        <strain evidence="8 9">CBS 464.89</strain>
    </source>
</reference>
<evidence type="ECO:0000256" key="3">
    <source>
        <dbReference type="ARBA" id="ARBA00022737"/>
    </source>
</evidence>
<evidence type="ECO:0000256" key="6">
    <source>
        <dbReference type="PROSITE-ProRule" id="PRU00221"/>
    </source>
</evidence>
<keyword evidence="2 6" id="KW-0853">WD repeat</keyword>
<dbReference type="Gene3D" id="2.130.10.10">
    <property type="entry name" value="YVTN repeat-like/Quinoprotein amine dehydrogenase"/>
    <property type="match status" value="1"/>
</dbReference>
<evidence type="ECO:0000313" key="9">
    <source>
        <dbReference type="Proteomes" id="UP000292082"/>
    </source>
</evidence>
<keyword evidence="4" id="KW-0805">Transcription regulation</keyword>
<comment type="similarity">
    <text evidence="1">Belongs to the WD repeat ESC family.</text>
</comment>
<gene>
    <name evidence="8" type="ORF">BD310DRAFT_955421</name>
</gene>
<proteinExistence type="inferred from homology"/>
<dbReference type="PROSITE" id="PS50082">
    <property type="entry name" value="WD_REPEATS_2"/>
    <property type="match status" value="2"/>
</dbReference>
<dbReference type="AlphaFoldDB" id="A0A4Q9Q8G0"/>
<evidence type="ECO:0000256" key="7">
    <source>
        <dbReference type="SAM" id="MobiDB-lite"/>
    </source>
</evidence>
<evidence type="ECO:0000256" key="1">
    <source>
        <dbReference type="ARBA" id="ARBA00008075"/>
    </source>
</evidence>
<accession>A0A4Q9Q8G0</accession>
<dbReference type="EMBL" id="ML145088">
    <property type="protein sequence ID" value="TBU63857.1"/>
    <property type="molecule type" value="Genomic_DNA"/>
</dbReference>
<sequence>MDPVPQPWFRGSTDSQPFSLFTVLTSNGGPFNSIACFPWTAKSLEILWNGSALQETLVPQWQDVVTEWMGAIAAGGKGRLCIFPKLGTKKPIVVKLKEADAEVENVAWAINSNEPLKPLIVFTVTSVILIYDVKRREIVGKLRGHGGPITCLAVHPTSPELFCTTSKDFTARIYDLTLSPVQVPNNPNWLPHTKGVGSLAGPAHGLHMCEPEGEGIGRAVAVMVGGRSGGHRGAVLCCAFHPSQPLIATGGIDRTVKIWRIPPSVFTVQPSATLAREDKPLFSTDLIHKARVLFLSWLVVIMNSRQLYSHVSTRLDDDILISCSAPALMRRNPMEVDKTYWEDGTAMTWQWLGFNRFFPAGKIPQKVMRGTASDWRNSESFKILSGYHIPSVAKHFQVYRSFSHDPLLLIPMGKIVRIFNISRFSPRQPPKFPLDTNIASLTSKLSLDDDGSDPGTPRPRSPRGGGSSTEQDDDENESASRDNPSQQEGDQDEEEDGEDDPIPTTTYPPPAPLTALFDSVEGYDVVAELPPGNGPPEMADVTTCAMGFEGLGIAGIGERGTLYVWRLRR</sequence>
<organism evidence="8 9">
    <name type="scientific">Dichomitus squalens</name>
    <dbReference type="NCBI Taxonomy" id="114155"/>
    <lineage>
        <taxon>Eukaryota</taxon>
        <taxon>Fungi</taxon>
        <taxon>Dikarya</taxon>
        <taxon>Basidiomycota</taxon>
        <taxon>Agaricomycotina</taxon>
        <taxon>Agaricomycetes</taxon>
        <taxon>Polyporales</taxon>
        <taxon>Polyporaceae</taxon>
        <taxon>Dichomitus</taxon>
    </lineage>
</organism>
<protein>
    <submittedName>
        <fullName evidence="8">WD40 repeat-like protein</fullName>
    </submittedName>
</protein>
<dbReference type="Pfam" id="PF00400">
    <property type="entry name" value="WD40"/>
    <property type="match status" value="2"/>
</dbReference>
<dbReference type="Proteomes" id="UP000292082">
    <property type="component" value="Unassembled WGS sequence"/>
</dbReference>